<dbReference type="InterPro" id="IPR001633">
    <property type="entry name" value="EAL_dom"/>
</dbReference>
<dbReference type="InterPro" id="IPR043128">
    <property type="entry name" value="Rev_trsase/Diguanyl_cyclase"/>
</dbReference>
<dbReference type="PROSITE" id="PS50883">
    <property type="entry name" value="EAL"/>
    <property type="match status" value="1"/>
</dbReference>
<dbReference type="InterPro" id="IPR035965">
    <property type="entry name" value="PAS-like_dom_sf"/>
</dbReference>
<dbReference type="SMART" id="SM00086">
    <property type="entry name" value="PAC"/>
    <property type="match status" value="2"/>
</dbReference>
<dbReference type="InterPro" id="IPR000014">
    <property type="entry name" value="PAS"/>
</dbReference>
<dbReference type="EMBL" id="PGUY01000048">
    <property type="protein sequence ID" value="PLT28918.1"/>
    <property type="molecule type" value="Genomic_DNA"/>
</dbReference>
<dbReference type="SMART" id="SM00267">
    <property type="entry name" value="GGDEF"/>
    <property type="match status" value="1"/>
</dbReference>
<dbReference type="InterPro" id="IPR035919">
    <property type="entry name" value="EAL_sf"/>
</dbReference>
<protein>
    <submittedName>
        <fullName evidence="5">Diguanylate cyclase</fullName>
    </submittedName>
</protein>
<dbReference type="Pfam" id="PF00989">
    <property type="entry name" value="PAS"/>
    <property type="match status" value="1"/>
</dbReference>
<feature type="domain" description="GGDEF" evidence="4">
    <location>
        <begin position="307"/>
        <end position="439"/>
    </location>
</feature>
<dbReference type="InterPro" id="IPR029787">
    <property type="entry name" value="Nucleotide_cyclase"/>
</dbReference>
<dbReference type="InterPro" id="IPR052155">
    <property type="entry name" value="Biofilm_reg_signaling"/>
</dbReference>
<dbReference type="Gene3D" id="3.20.20.450">
    <property type="entry name" value="EAL domain"/>
    <property type="match status" value="1"/>
</dbReference>
<dbReference type="NCBIfam" id="TIGR00254">
    <property type="entry name" value="GGDEF"/>
    <property type="match status" value="1"/>
</dbReference>
<dbReference type="FunFam" id="3.20.20.450:FF:000001">
    <property type="entry name" value="Cyclic di-GMP phosphodiesterase yahA"/>
    <property type="match status" value="1"/>
</dbReference>
<dbReference type="SUPFAM" id="SSF55785">
    <property type="entry name" value="PYP-like sensor domain (PAS domain)"/>
    <property type="match status" value="2"/>
</dbReference>
<evidence type="ECO:0000259" key="3">
    <source>
        <dbReference type="PROSITE" id="PS50883"/>
    </source>
</evidence>
<dbReference type="PROSITE" id="PS50113">
    <property type="entry name" value="PAC"/>
    <property type="match status" value="1"/>
</dbReference>
<dbReference type="AlphaFoldDB" id="A0A2N5M3H6"/>
<evidence type="ECO:0000259" key="2">
    <source>
        <dbReference type="PROSITE" id="PS50113"/>
    </source>
</evidence>
<dbReference type="InterPro" id="IPR013767">
    <property type="entry name" value="PAS_fold"/>
</dbReference>
<feature type="domain" description="EAL" evidence="3">
    <location>
        <begin position="448"/>
        <end position="701"/>
    </location>
</feature>
<feature type="domain" description="PAS" evidence="1">
    <location>
        <begin position="151"/>
        <end position="221"/>
    </location>
</feature>
<dbReference type="PANTHER" id="PTHR44757">
    <property type="entry name" value="DIGUANYLATE CYCLASE DGCP"/>
    <property type="match status" value="1"/>
</dbReference>
<dbReference type="InterPro" id="IPR001610">
    <property type="entry name" value="PAC"/>
</dbReference>
<comment type="caution">
    <text evidence="5">The sequence shown here is derived from an EMBL/GenBank/DDBJ whole genome shotgun (WGS) entry which is preliminary data.</text>
</comment>
<evidence type="ECO:0000259" key="1">
    <source>
        <dbReference type="PROSITE" id="PS50112"/>
    </source>
</evidence>
<evidence type="ECO:0000313" key="5">
    <source>
        <dbReference type="EMBL" id="PLT28918.1"/>
    </source>
</evidence>
<dbReference type="InterPro" id="IPR013656">
    <property type="entry name" value="PAS_4"/>
</dbReference>
<dbReference type="Pfam" id="PF00563">
    <property type="entry name" value="EAL"/>
    <property type="match status" value="1"/>
</dbReference>
<dbReference type="PROSITE" id="PS50887">
    <property type="entry name" value="GGDEF"/>
    <property type="match status" value="1"/>
</dbReference>
<evidence type="ECO:0000313" key="6">
    <source>
        <dbReference type="Proteomes" id="UP000234748"/>
    </source>
</evidence>
<reference evidence="5 6" key="1">
    <citation type="submission" date="2017-11" db="EMBL/GenBank/DDBJ databases">
        <title>Comparitive Functional Genomics of Dry Heat Resistant strains isolated from the Viking Spacecraft.</title>
        <authorList>
            <person name="Seuylemezian A."/>
            <person name="Cooper K."/>
            <person name="Vaishampayan P."/>
        </authorList>
    </citation>
    <scope>NUCLEOTIDE SEQUENCE [LARGE SCALE GENOMIC DNA]</scope>
    <source>
        <strain evidence="5 6">V1-29</strain>
    </source>
</reference>
<dbReference type="CDD" id="cd01949">
    <property type="entry name" value="GGDEF"/>
    <property type="match status" value="1"/>
</dbReference>
<dbReference type="InterPro" id="IPR000700">
    <property type="entry name" value="PAS-assoc_C"/>
</dbReference>
<dbReference type="CDD" id="cd01948">
    <property type="entry name" value="EAL"/>
    <property type="match status" value="1"/>
</dbReference>
<dbReference type="RefSeq" id="WP_101643785.1">
    <property type="nucleotide sequence ID" value="NZ_PGUY01000048.1"/>
</dbReference>
<keyword evidence="6" id="KW-1185">Reference proteome</keyword>
<feature type="domain" description="PAC" evidence="2">
    <location>
        <begin position="94"/>
        <end position="150"/>
    </location>
</feature>
<dbReference type="SMART" id="SM00091">
    <property type="entry name" value="PAS"/>
    <property type="match status" value="2"/>
</dbReference>
<dbReference type="OrthoDB" id="9759607at2"/>
<accession>A0A2N5M3H6</accession>
<dbReference type="NCBIfam" id="TIGR00229">
    <property type="entry name" value="sensory_box"/>
    <property type="match status" value="2"/>
</dbReference>
<organism evidence="5 6">
    <name type="scientific">Peribacillus deserti</name>
    <dbReference type="NCBI Taxonomy" id="673318"/>
    <lineage>
        <taxon>Bacteria</taxon>
        <taxon>Bacillati</taxon>
        <taxon>Bacillota</taxon>
        <taxon>Bacilli</taxon>
        <taxon>Bacillales</taxon>
        <taxon>Bacillaceae</taxon>
        <taxon>Peribacillus</taxon>
    </lineage>
</organism>
<dbReference type="Pfam" id="PF00990">
    <property type="entry name" value="GGDEF"/>
    <property type="match status" value="1"/>
</dbReference>
<dbReference type="PANTHER" id="PTHR44757:SF2">
    <property type="entry name" value="BIOFILM ARCHITECTURE MAINTENANCE PROTEIN MBAA"/>
    <property type="match status" value="1"/>
</dbReference>
<dbReference type="SUPFAM" id="SSF55073">
    <property type="entry name" value="Nucleotide cyclase"/>
    <property type="match status" value="1"/>
</dbReference>
<dbReference type="PROSITE" id="PS50112">
    <property type="entry name" value="PAS"/>
    <property type="match status" value="1"/>
</dbReference>
<dbReference type="InterPro" id="IPR000160">
    <property type="entry name" value="GGDEF_dom"/>
</dbReference>
<dbReference type="CDD" id="cd00130">
    <property type="entry name" value="PAS"/>
    <property type="match status" value="2"/>
</dbReference>
<evidence type="ECO:0000259" key="4">
    <source>
        <dbReference type="PROSITE" id="PS50887"/>
    </source>
</evidence>
<dbReference type="GO" id="GO:0006355">
    <property type="term" value="P:regulation of DNA-templated transcription"/>
    <property type="evidence" value="ECO:0007669"/>
    <property type="project" value="InterPro"/>
</dbReference>
<dbReference type="SUPFAM" id="SSF141868">
    <property type="entry name" value="EAL domain-like"/>
    <property type="match status" value="1"/>
</dbReference>
<gene>
    <name evidence="5" type="ORF">CUU66_15610</name>
</gene>
<dbReference type="Gene3D" id="3.30.70.270">
    <property type="match status" value="1"/>
</dbReference>
<dbReference type="SMART" id="SM00052">
    <property type="entry name" value="EAL"/>
    <property type="match status" value="1"/>
</dbReference>
<dbReference type="Pfam" id="PF08448">
    <property type="entry name" value="PAS_4"/>
    <property type="match status" value="1"/>
</dbReference>
<dbReference type="Proteomes" id="UP000234748">
    <property type="component" value="Unassembled WGS sequence"/>
</dbReference>
<name>A0A2N5M3H6_9BACI</name>
<sequence>MKILSSYLKNELDNAKSSERIENIIFEIIFRHVNDMLFIMKVEGDNQFRYLFANAVALEKAAIQEESIGKMIHEVLSPEKSQELIHYYNKSLTSKYAISFKDSGISADGRTYFGESILTPVDDEDGKVKYVVSVTRDITKTVQENKYLLESQERYRSIIDHNMDSIFSLDHKGKILSSNYSAFLTTGYTEKELIKQQIFHYFPESDRKCFKRLFNKSIKGEALESQDLHFTLKKGSFIHVHIRTVPIIISSEIKGIYVIMKNISPQIDNMETIHYMAHHDQLTGLLNRAALLRDLNQVISEDKNRVVELALYNIDLDRFKLLNDSLGHKNGDLLLKDVAMRLSRITGFEYKLYRQGGDEFTVLLHHINKQDAEQFAGVLFNQFKVPFNLGSQDYFISPSIGISMYPNDGLDSETLIQKADAALHKVKERGKAHFQFYSKEILLHQPNIVVMESYLRRSIEKNELSLYYQPQINLQTGRIESLEALLRWHNPTLGYVSPAEFIPLAEDTALIVPIGEWVFEEVCRQIVQWDAKGLQKIKVAVNLSPKQFLQPELADKINALIHKYGIPPCRLEIEITEGAMQNTTESLAIVRKLKDIGLSISVDDFGTGYSSLSYLKQFPLDTLKIDQSFVREILSDKKDAAITTTIIHLAQSLGLEVIAEGVELEEQAGFLKAANCQKVQGFLYSKPLPPWEIEQAFLYKEKSLV</sequence>
<proteinExistence type="predicted"/>
<dbReference type="Gene3D" id="3.30.450.20">
    <property type="entry name" value="PAS domain"/>
    <property type="match status" value="2"/>
</dbReference>